<sequence>MIIGIRDDLIFVLAERRASAVERKPRYGSGVVLGVKGMPELIPRGSLSGCGSNTWSFISH</sequence>
<proteinExistence type="predicted"/>
<reference evidence="1" key="1">
    <citation type="submission" date="2016-06" db="UniProtKB">
        <authorList>
            <consortium name="WormBaseParasite"/>
        </authorList>
    </citation>
    <scope>IDENTIFICATION</scope>
</reference>
<dbReference type="AlphaFoldDB" id="A0A183JR98"/>
<protein>
    <submittedName>
        <fullName evidence="1">Transposase</fullName>
    </submittedName>
</protein>
<organism evidence="1">
    <name type="scientific">Schistosoma curassoni</name>
    <dbReference type="NCBI Taxonomy" id="6186"/>
    <lineage>
        <taxon>Eukaryota</taxon>
        <taxon>Metazoa</taxon>
        <taxon>Spiralia</taxon>
        <taxon>Lophotrochozoa</taxon>
        <taxon>Platyhelminthes</taxon>
        <taxon>Trematoda</taxon>
        <taxon>Digenea</taxon>
        <taxon>Strigeidida</taxon>
        <taxon>Schistosomatoidea</taxon>
        <taxon>Schistosomatidae</taxon>
        <taxon>Schistosoma</taxon>
    </lineage>
</organism>
<dbReference type="WBParaSite" id="SCUD_0000523701-mRNA-1">
    <property type="protein sequence ID" value="SCUD_0000523701-mRNA-1"/>
    <property type="gene ID" value="SCUD_0000523701"/>
</dbReference>
<evidence type="ECO:0000313" key="1">
    <source>
        <dbReference type="WBParaSite" id="SCUD_0000523701-mRNA-1"/>
    </source>
</evidence>
<accession>A0A183JR98</accession>
<name>A0A183JR98_9TREM</name>